<feature type="compositionally biased region" description="Basic residues" evidence="1">
    <location>
        <begin position="1"/>
        <end position="26"/>
    </location>
</feature>
<feature type="non-terminal residue" evidence="2">
    <location>
        <position position="1"/>
    </location>
</feature>
<sequence>GTGHRRRWGDRPRRGRRDARRRRRGGRRDPRWHGKHRDGRRRGVDGWRRYRRGCVCARPALDVDRQHARRRGVRGHRRGRPDRPSARGDAGRRCRRRGVGHRRHRQDGGPLGDHGNGRGNRGRRGPTRRGRGRAAGRRRRTRRAGSFPPRAGPGRLRQGRRWAVRRRPLCPCRPDRRRLRRHRHPVGPPGPAPGSV</sequence>
<evidence type="ECO:0000313" key="2">
    <source>
        <dbReference type="EMBL" id="CAA9585092.1"/>
    </source>
</evidence>
<feature type="compositionally biased region" description="Basic residues" evidence="1">
    <location>
        <begin position="67"/>
        <end position="80"/>
    </location>
</feature>
<dbReference type="AlphaFoldDB" id="A0A6J4VTQ4"/>
<feature type="compositionally biased region" description="Basic residues" evidence="1">
    <location>
        <begin position="93"/>
        <end position="105"/>
    </location>
</feature>
<accession>A0A6J4VTQ4</accession>
<feature type="compositionally biased region" description="Basic and acidic residues" evidence="1">
    <location>
        <begin position="81"/>
        <end position="92"/>
    </location>
</feature>
<feature type="compositionally biased region" description="Basic residues" evidence="1">
    <location>
        <begin position="157"/>
        <end position="168"/>
    </location>
</feature>
<feature type="compositionally biased region" description="Pro residues" evidence="1">
    <location>
        <begin position="186"/>
        <end position="196"/>
    </location>
</feature>
<feature type="compositionally biased region" description="Gly residues" evidence="1">
    <location>
        <begin position="109"/>
        <end position="119"/>
    </location>
</feature>
<organism evidence="2">
    <name type="scientific">uncultured Thermomicrobiales bacterium</name>
    <dbReference type="NCBI Taxonomy" id="1645740"/>
    <lineage>
        <taxon>Bacteria</taxon>
        <taxon>Pseudomonadati</taxon>
        <taxon>Thermomicrobiota</taxon>
        <taxon>Thermomicrobia</taxon>
        <taxon>Thermomicrobiales</taxon>
        <taxon>environmental samples</taxon>
    </lineage>
</organism>
<protein>
    <submittedName>
        <fullName evidence="2">TonB family protein / TonB-dependent receptor</fullName>
    </submittedName>
</protein>
<feature type="compositionally biased region" description="Basic residues" evidence="1">
    <location>
        <begin position="175"/>
        <end position="185"/>
    </location>
</feature>
<dbReference type="EMBL" id="CADCWF010000375">
    <property type="protein sequence ID" value="CAA9585092.1"/>
    <property type="molecule type" value="Genomic_DNA"/>
</dbReference>
<feature type="region of interest" description="Disordered" evidence="1">
    <location>
        <begin position="1"/>
        <end position="42"/>
    </location>
</feature>
<feature type="compositionally biased region" description="Basic residues" evidence="1">
    <location>
        <begin position="120"/>
        <end position="143"/>
    </location>
</feature>
<reference evidence="2" key="1">
    <citation type="submission" date="2020-02" db="EMBL/GenBank/DDBJ databases">
        <authorList>
            <person name="Meier V. D."/>
        </authorList>
    </citation>
    <scope>NUCLEOTIDE SEQUENCE</scope>
    <source>
        <strain evidence="2">AVDCRST_MAG59</strain>
    </source>
</reference>
<evidence type="ECO:0000256" key="1">
    <source>
        <dbReference type="SAM" id="MobiDB-lite"/>
    </source>
</evidence>
<gene>
    <name evidence="2" type="ORF">AVDCRST_MAG59-5370</name>
</gene>
<keyword evidence="2" id="KW-0675">Receptor</keyword>
<proteinExistence type="predicted"/>
<name>A0A6J4VTQ4_9BACT</name>
<feature type="non-terminal residue" evidence="2">
    <location>
        <position position="196"/>
    </location>
</feature>
<feature type="region of interest" description="Disordered" evidence="1">
    <location>
        <begin position="67"/>
        <end position="196"/>
    </location>
</feature>